<comment type="caution">
    <text evidence="1">The sequence shown here is derived from an EMBL/GenBank/DDBJ whole genome shotgun (WGS) entry which is preliminary data.</text>
</comment>
<accession>A0AAV4NUJ1</accession>
<evidence type="ECO:0000313" key="1">
    <source>
        <dbReference type="EMBL" id="GIX88058.1"/>
    </source>
</evidence>
<dbReference type="EMBL" id="BPLR01021287">
    <property type="protein sequence ID" value="GIX88058.1"/>
    <property type="molecule type" value="Genomic_DNA"/>
</dbReference>
<gene>
    <name evidence="1" type="ORF">CEXT_616271</name>
</gene>
<name>A0AAV4NUJ1_CAEEX</name>
<evidence type="ECO:0000313" key="2">
    <source>
        <dbReference type="Proteomes" id="UP001054945"/>
    </source>
</evidence>
<dbReference type="Proteomes" id="UP001054945">
    <property type="component" value="Unassembled WGS sequence"/>
</dbReference>
<sequence>MPRLSNTSSFKEIPNVLDEDLKCSIGLASQDGGPRNYHERENNYFSISWGSENGCHSKSLPSAGSDEDASFVRFGSTTNSLPFESEYYFTASVPSDFLSNLQ</sequence>
<reference evidence="1 2" key="1">
    <citation type="submission" date="2021-06" db="EMBL/GenBank/DDBJ databases">
        <title>Caerostris extrusa draft genome.</title>
        <authorList>
            <person name="Kono N."/>
            <person name="Arakawa K."/>
        </authorList>
    </citation>
    <scope>NUCLEOTIDE SEQUENCE [LARGE SCALE GENOMIC DNA]</scope>
</reference>
<keyword evidence="2" id="KW-1185">Reference proteome</keyword>
<organism evidence="1 2">
    <name type="scientific">Caerostris extrusa</name>
    <name type="common">Bark spider</name>
    <name type="synonym">Caerostris bankana</name>
    <dbReference type="NCBI Taxonomy" id="172846"/>
    <lineage>
        <taxon>Eukaryota</taxon>
        <taxon>Metazoa</taxon>
        <taxon>Ecdysozoa</taxon>
        <taxon>Arthropoda</taxon>
        <taxon>Chelicerata</taxon>
        <taxon>Arachnida</taxon>
        <taxon>Araneae</taxon>
        <taxon>Araneomorphae</taxon>
        <taxon>Entelegynae</taxon>
        <taxon>Araneoidea</taxon>
        <taxon>Araneidae</taxon>
        <taxon>Caerostris</taxon>
    </lineage>
</organism>
<dbReference type="AlphaFoldDB" id="A0AAV4NUJ1"/>
<proteinExistence type="predicted"/>
<protein>
    <submittedName>
        <fullName evidence="1">Uncharacterized protein</fullName>
    </submittedName>
</protein>